<evidence type="ECO:0000313" key="8">
    <source>
        <dbReference type="EMBL" id="QNT68259.1"/>
    </source>
</evidence>
<keyword evidence="4" id="KW-0067">ATP-binding</keyword>
<keyword evidence="2" id="KW-0479">Metal-binding</keyword>
<organism evidence="8 9">
    <name type="scientific">Defluviicoccus vanus</name>
    <dbReference type="NCBI Taxonomy" id="111831"/>
    <lineage>
        <taxon>Bacteria</taxon>
        <taxon>Pseudomonadati</taxon>
        <taxon>Pseudomonadota</taxon>
        <taxon>Alphaproteobacteria</taxon>
        <taxon>Rhodospirillales</taxon>
        <taxon>Rhodospirillaceae</taxon>
        <taxon>Defluviicoccus</taxon>
    </lineage>
</organism>
<protein>
    <submittedName>
        <fullName evidence="8">Glutathionylspermidine synthase family protein</fullName>
    </submittedName>
</protein>
<keyword evidence="1" id="KW-0436">Ligase</keyword>
<dbReference type="GO" id="GO:0005524">
    <property type="term" value="F:ATP binding"/>
    <property type="evidence" value="ECO:0007669"/>
    <property type="project" value="UniProtKB-KW"/>
</dbReference>
<dbReference type="Pfam" id="PF03738">
    <property type="entry name" value="GSP_synth"/>
    <property type="match status" value="1"/>
</dbReference>
<evidence type="ECO:0000259" key="7">
    <source>
        <dbReference type="Pfam" id="PF03738"/>
    </source>
</evidence>
<dbReference type="SUPFAM" id="SSF56059">
    <property type="entry name" value="Glutathione synthetase ATP-binding domain-like"/>
    <property type="match status" value="1"/>
</dbReference>
<name>A0A7H1MXS3_9PROT</name>
<feature type="coiled-coil region" evidence="6">
    <location>
        <begin position="39"/>
        <end position="66"/>
    </location>
</feature>
<dbReference type="GO" id="GO:0016874">
    <property type="term" value="F:ligase activity"/>
    <property type="evidence" value="ECO:0007669"/>
    <property type="project" value="UniProtKB-KW"/>
</dbReference>
<accession>A0A7H1MXS3</accession>
<evidence type="ECO:0000313" key="9">
    <source>
        <dbReference type="Proteomes" id="UP000516369"/>
    </source>
</evidence>
<keyword evidence="6" id="KW-0175">Coiled coil</keyword>
<evidence type="ECO:0000256" key="1">
    <source>
        <dbReference type="ARBA" id="ARBA00022598"/>
    </source>
</evidence>
<evidence type="ECO:0000256" key="5">
    <source>
        <dbReference type="ARBA" id="ARBA00022842"/>
    </source>
</evidence>
<dbReference type="Gene3D" id="3.30.1490.330">
    <property type="match status" value="1"/>
</dbReference>
<keyword evidence="3" id="KW-0547">Nucleotide-binding</keyword>
<gene>
    <name evidence="8" type="ORF">HQ394_01385</name>
</gene>
<dbReference type="InterPro" id="IPR016185">
    <property type="entry name" value="PreATP-grasp_dom_sf"/>
</dbReference>
<sequence>MQRLSLTPRPDWQAHVEQELGFAFHTIDGKPYWDETACYALTAVEVDELEAAIDELEQLALELVNRVVLAGEAAYERLRIPAIAWPAIERSWTEGEKNLYGRFDLRYDGQGPPKLLEYNADTPTALFEASVVQWDWLQSRWPQRDQFNSLHERLIEAWRQFGLGDTPIYFAAVKGHGEDAGTVDYLRDTAIQSGLATERIAIEDIGWNGQQFVDLDEAPIEALFKLYPWEWLVGEPFGAHLLTGACRVIEPAWKMVLSNKAALALLWEMAPGHPNLLPTAFTADAIAGGDVIRKPIFGREGANIQRLVDGRVIDEVGGDYGDEGWVFQACAPLPSFDGNYPVIGGWVVASQAAGIGIREDDTLITRDSSRFVPHFFS</sequence>
<dbReference type="GO" id="GO:0046872">
    <property type="term" value="F:metal ion binding"/>
    <property type="evidence" value="ECO:0007669"/>
    <property type="project" value="UniProtKB-KW"/>
</dbReference>
<dbReference type="EMBL" id="CP053923">
    <property type="protein sequence ID" value="QNT68259.1"/>
    <property type="molecule type" value="Genomic_DNA"/>
</dbReference>
<dbReference type="KEGG" id="dvn:HQ394_01385"/>
<feature type="domain" description="Glutathionylspermidine synthase pre-ATP-grasp-like" evidence="7">
    <location>
        <begin position="12"/>
        <end position="376"/>
    </location>
</feature>
<dbReference type="AlphaFoldDB" id="A0A7H1MXS3"/>
<evidence type="ECO:0000256" key="2">
    <source>
        <dbReference type="ARBA" id="ARBA00022723"/>
    </source>
</evidence>
<proteinExistence type="predicted"/>
<evidence type="ECO:0000256" key="4">
    <source>
        <dbReference type="ARBA" id="ARBA00022840"/>
    </source>
</evidence>
<dbReference type="Proteomes" id="UP000516369">
    <property type="component" value="Chromosome"/>
</dbReference>
<dbReference type="InterPro" id="IPR005494">
    <property type="entry name" value="GSPS_pre-ATP-grasp-like_dom"/>
</dbReference>
<keyword evidence="9" id="KW-1185">Reference proteome</keyword>
<evidence type="ECO:0000256" key="3">
    <source>
        <dbReference type="ARBA" id="ARBA00022741"/>
    </source>
</evidence>
<dbReference type="SUPFAM" id="SSF52440">
    <property type="entry name" value="PreATP-grasp domain"/>
    <property type="match status" value="1"/>
</dbReference>
<dbReference type="RefSeq" id="WP_190261703.1">
    <property type="nucleotide sequence ID" value="NZ_CP053923.1"/>
</dbReference>
<keyword evidence="5" id="KW-0460">Magnesium</keyword>
<evidence type="ECO:0000256" key="6">
    <source>
        <dbReference type="SAM" id="Coils"/>
    </source>
</evidence>
<reference evidence="8 9" key="1">
    <citation type="submission" date="2020-05" db="EMBL/GenBank/DDBJ databases">
        <title>Complete closed genome sequence of Defluviicoccus vanus.</title>
        <authorList>
            <person name="Bessarab I."/>
            <person name="Arumugam K."/>
            <person name="Maszenan A.M."/>
            <person name="Seviour R.J."/>
            <person name="Williams R.B."/>
        </authorList>
    </citation>
    <scope>NUCLEOTIDE SEQUENCE [LARGE SCALE GENOMIC DNA]</scope>
    <source>
        <strain evidence="8 9">Ben 114</strain>
    </source>
</reference>